<dbReference type="Pfam" id="PF20684">
    <property type="entry name" value="Fung_rhodopsin"/>
    <property type="match status" value="1"/>
</dbReference>
<dbReference type="Proteomes" id="UP000070121">
    <property type="component" value="Unassembled WGS sequence"/>
</dbReference>
<organism evidence="8 9">
    <name type="scientific">Colletotrichum salicis</name>
    <dbReference type="NCBI Taxonomy" id="1209931"/>
    <lineage>
        <taxon>Eukaryota</taxon>
        <taxon>Fungi</taxon>
        <taxon>Dikarya</taxon>
        <taxon>Ascomycota</taxon>
        <taxon>Pezizomycotina</taxon>
        <taxon>Sordariomycetes</taxon>
        <taxon>Hypocreomycetidae</taxon>
        <taxon>Glomerellales</taxon>
        <taxon>Glomerellaceae</taxon>
        <taxon>Colletotrichum</taxon>
        <taxon>Colletotrichum acutatum species complex</taxon>
    </lineage>
</organism>
<evidence type="ECO:0000256" key="3">
    <source>
        <dbReference type="ARBA" id="ARBA00022989"/>
    </source>
</evidence>
<accession>A0A135SC50</accession>
<comment type="subcellular location">
    <subcellularLocation>
        <location evidence="1">Membrane</location>
        <topology evidence="1">Multi-pass membrane protein</topology>
    </subcellularLocation>
</comment>
<evidence type="ECO:0000259" key="7">
    <source>
        <dbReference type="Pfam" id="PF20684"/>
    </source>
</evidence>
<dbReference type="EMBL" id="JFFI01002448">
    <property type="protein sequence ID" value="KXH33489.1"/>
    <property type="molecule type" value="Genomic_DNA"/>
</dbReference>
<feature type="transmembrane region" description="Helical" evidence="6">
    <location>
        <begin position="81"/>
        <end position="103"/>
    </location>
</feature>
<name>A0A135SC50_9PEZI</name>
<protein>
    <recommendedName>
        <fullName evidence="7">Rhodopsin domain-containing protein</fullName>
    </recommendedName>
</protein>
<evidence type="ECO:0000256" key="1">
    <source>
        <dbReference type="ARBA" id="ARBA00004141"/>
    </source>
</evidence>
<dbReference type="InterPro" id="IPR049326">
    <property type="entry name" value="Rhodopsin_dom_fungi"/>
</dbReference>
<dbReference type="GO" id="GO:0016020">
    <property type="term" value="C:membrane"/>
    <property type="evidence" value="ECO:0007669"/>
    <property type="project" value="UniProtKB-SubCell"/>
</dbReference>
<reference evidence="8 9" key="1">
    <citation type="submission" date="2014-02" db="EMBL/GenBank/DDBJ databases">
        <title>The genome sequence of Colletotrichum salicis CBS 607.94.</title>
        <authorList>
            <person name="Baroncelli R."/>
            <person name="Thon M.R."/>
        </authorList>
    </citation>
    <scope>NUCLEOTIDE SEQUENCE [LARGE SCALE GENOMIC DNA]</scope>
    <source>
        <strain evidence="8 9">CBS 607.94</strain>
    </source>
</reference>
<dbReference type="AlphaFoldDB" id="A0A135SC50"/>
<evidence type="ECO:0000256" key="2">
    <source>
        <dbReference type="ARBA" id="ARBA00022692"/>
    </source>
</evidence>
<keyword evidence="9" id="KW-1185">Reference proteome</keyword>
<keyword evidence="3 6" id="KW-1133">Transmembrane helix</keyword>
<feature type="domain" description="Rhodopsin" evidence="7">
    <location>
        <begin position="31"/>
        <end position="247"/>
    </location>
</feature>
<dbReference type="InterPro" id="IPR052337">
    <property type="entry name" value="SAT4-like"/>
</dbReference>
<evidence type="ECO:0000313" key="8">
    <source>
        <dbReference type="EMBL" id="KXH33489.1"/>
    </source>
</evidence>
<feature type="transmembrane region" description="Helical" evidence="6">
    <location>
        <begin position="42"/>
        <end position="61"/>
    </location>
</feature>
<evidence type="ECO:0000313" key="9">
    <source>
        <dbReference type="Proteomes" id="UP000070121"/>
    </source>
</evidence>
<dbReference type="OrthoDB" id="5413793at2759"/>
<dbReference type="PANTHER" id="PTHR33048:SF123">
    <property type="entry name" value="INTEGRAL MEMBRANE PROTEIN"/>
    <property type="match status" value="1"/>
</dbReference>
<comment type="caution">
    <text evidence="8">The sequence shown here is derived from an EMBL/GenBank/DDBJ whole genome shotgun (WGS) entry which is preliminary data.</text>
</comment>
<evidence type="ECO:0000256" key="6">
    <source>
        <dbReference type="SAM" id="Phobius"/>
    </source>
</evidence>
<comment type="similarity">
    <text evidence="5">Belongs to the SAT4 family.</text>
</comment>
<keyword evidence="4 6" id="KW-0472">Membrane</keyword>
<feature type="transmembrane region" description="Helical" evidence="6">
    <location>
        <begin position="178"/>
        <end position="196"/>
    </location>
</feature>
<dbReference type="PANTHER" id="PTHR33048">
    <property type="entry name" value="PTH11-LIKE INTEGRAL MEMBRANE PROTEIN (AFU_ORTHOLOGUE AFUA_5G11245)"/>
    <property type="match status" value="1"/>
</dbReference>
<keyword evidence="2 6" id="KW-0812">Transmembrane</keyword>
<evidence type="ECO:0000256" key="4">
    <source>
        <dbReference type="ARBA" id="ARBA00023136"/>
    </source>
</evidence>
<evidence type="ECO:0000256" key="5">
    <source>
        <dbReference type="ARBA" id="ARBA00038359"/>
    </source>
</evidence>
<gene>
    <name evidence="8" type="ORF">CSAL01_11509</name>
</gene>
<proteinExistence type="inferred from homology"/>
<sequence length="384" mass="42342">MAVRTSLRTCGLDDGLITASWVRKINLASHTVRKEDLTCSDLQVFAMAMFTATMISAHSGFGRHHQDVSISDYEQFLKLTIATSATYSYGLALAKMSFAVLYIRMLPDRRLVMMNKAIILFLCCQAIEESLIPIFQCKPIAKAWTVGMEGSCLDLPVLWWSGPIPTLWKLQLPLVKRLGLIAMLSLGLLVVAISVIRMHSVTEMGIDDTPDKIAKDDLATPILWSEAEISTLIVCSCVPSLRKVVQKLPCSSQPFGIATIDTPPRAIKTIGQTRQKPRFPSKYGSGQERYCTIGSGSTGRTLTYPLSVLSRPIKASVTASEGLQETLRTDATNDGNSIGNLQKLELELELDYDVERDAGNIVGLPKEIFFPTGNFDEKFRSESK</sequence>